<protein>
    <submittedName>
        <fullName evidence="1">Uncharacterized protein</fullName>
    </submittedName>
</protein>
<dbReference type="EMBL" id="FVGW01000022">
    <property type="protein sequence ID" value="SKN01286.1"/>
    <property type="molecule type" value="Genomic_DNA"/>
</dbReference>
<evidence type="ECO:0000313" key="2">
    <source>
        <dbReference type="Proteomes" id="UP000190074"/>
    </source>
</evidence>
<accession>A0A1T8V8E3</accession>
<organism evidence="1 2">
    <name type="scientific">Mycobacteroides abscessus subsp. massiliense</name>
    <dbReference type="NCBI Taxonomy" id="1962118"/>
    <lineage>
        <taxon>Bacteria</taxon>
        <taxon>Bacillati</taxon>
        <taxon>Actinomycetota</taxon>
        <taxon>Actinomycetes</taxon>
        <taxon>Mycobacteriales</taxon>
        <taxon>Mycobacteriaceae</taxon>
        <taxon>Mycobacteroides</taxon>
        <taxon>Mycobacteroides abscessus</taxon>
    </lineage>
</organism>
<dbReference type="Proteomes" id="UP000190074">
    <property type="component" value="Unassembled WGS sequence"/>
</dbReference>
<sequence>MSLNIPEGYEIEYLIRKPDGTLVLNAKDRPACWSDRSECEQAIKHLAEHAQALGITDYLATVEARLCSPVFALDTPLAGFIAELETWRKSQGGQS</sequence>
<gene>
    <name evidence="1" type="ORF">SAMEA2259716_05758</name>
</gene>
<evidence type="ECO:0000313" key="1">
    <source>
        <dbReference type="EMBL" id="SKN01286.1"/>
    </source>
</evidence>
<name>A0A1T8V8E3_9MYCO</name>
<dbReference type="RefSeq" id="WP_079636337.1">
    <property type="nucleotide sequence ID" value="NZ_FVGW01000022.1"/>
</dbReference>
<reference evidence="1 2" key="1">
    <citation type="submission" date="2016-11" db="EMBL/GenBank/DDBJ databases">
        <authorList>
            <consortium name="Pathogen Informatics"/>
        </authorList>
    </citation>
    <scope>NUCLEOTIDE SEQUENCE [LARGE SCALE GENOMIC DNA]</scope>
    <source>
        <strain evidence="1 2">911</strain>
    </source>
</reference>
<dbReference type="AlphaFoldDB" id="A0A1T8V8E3"/>
<proteinExistence type="predicted"/>